<gene>
    <name evidence="1" type="ORF">ACH5RR_035094</name>
</gene>
<comment type="caution">
    <text evidence="1">The sequence shown here is derived from an EMBL/GenBank/DDBJ whole genome shotgun (WGS) entry which is preliminary data.</text>
</comment>
<evidence type="ECO:0000313" key="1">
    <source>
        <dbReference type="EMBL" id="KAL3505253.1"/>
    </source>
</evidence>
<dbReference type="EMBL" id="JBJUIK010000014">
    <property type="protein sequence ID" value="KAL3505253.1"/>
    <property type="molecule type" value="Genomic_DNA"/>
</dbReference>
<reference evidence="1 2" key="1">
    <citation type="submission" date="2024-11" db="EMBL/GenBank/DDBJ databases">
        <title>A near-complete genome assembly of Cinchona calisaya.</title>
        <authorList>
            <person name="Lian D.C."/>
            <person name="Zhao X.W."/>
            <person name="Wei L."/>
        </authorList>
    </citation>
    <scope>NUCLEOTIDE SEQUENCE [LARGE SCALE GENOMIC DNA]</scope>
    <source>
        <tissue evidence="1">Nenye</tissue>
    </source>
</reference>
<dbReference type="Proteomes" id="UP001630127">
    <property type="component" value="Unassembled WGS sequence"/>
</dbReference>
<protein>
    <recommendedName>
        <fullName evidence="3">Reverse transcriptase</fullName>
    </recommendedName>
</protein>
<accession>A0ABD2YDY9</accession>
<proteinExistence type="predicted"/>
<evidence type="ECO:0008006" key="3">
    <source>
        <dbReference type="Google" id="ProtNLM"/>
    </source>
</evidence>
<dbReference type="AlphaFoldDB" id="A0ABD2YDY9"/>
<organism evidence="1 2">
    <name type="scientific">Cinchona calisaya</name>
    <dbReference type="NCBI Taxonomy" id="153742"/>
    <lineage>
        <taxon>Eukaryota</taxon>
        <taxon>Viridiplantae</taxon>
        <taxon>Streptophyta</taxon>
        <taxon>Embryophyta</taxon>
        <taxon>Tracheophyta</taxon>
        <taxon>Spermatophyta</taxon>
        <taxon>Magnoliopsida</taxon>
        <taxon>eudicotyledons</taxon>
        <taxon>Gunneridae</taxon>
        <taxon>Pentapetalae</taxon>
        <taxon>asterids</taxon>
        <taxon>lamiids</taxon>
        <taxon>Gentianales</taxon>
        <taxon>Rubiaceae</taxon>
        <taxon>Cinchonoideae</taxon>
        <taxon>Cinchoneae</taxon>
        <taxon>Cinchona</taxon>
    </lineage>
</organism>
<sequence length="102" mass="11977">MSARHILADGIRKRIGNGKSTNIWTDKWLIFSSTGKIVSEKREDFNAEMVSDLIENFKWKRHVLTHDFSRKDVRNILKIPISLKGRKDSLIWKYHQSGKLHC</sequence>
<name>A0ABD2YDY9_9GENT</name>
<evidence type="ECO:0000313" key="2">
    <source>
        <dbReference type="Proteomes" id="UP001630127"/>
    </source>
</evidence>
<keyword evidence="2" id="KW-1185">Reference proteome</keyword>